<dbReference type="PANTHER" id="PTHR36156:SF2">
    <property type="entry name" value="CUPIN TYPE-2 DOMAIN-CONTAINING PROTEIN"/>
    <property type="match status" value="1"/>
</dbReference>
<keyword evidence="2" id="KW-1185">Reference proteome</keyword>
<protein>
    <submittedName>
        <fullName evidence="1">Cupin domain-containing protein</fullName>
    </submittedName>
</protein>
<dbReference type="Gene3D" id="2.60.120.10">
    <property type="entry name" value="Jelly Rolls"/>
    <property type="match status" value="1"/>
</dbReference>
<dbReference type="InterPro" id="IPR011051">
    <property type="entry name" value="RmlC_Cupin_sf"/>
</dbReference>
<name>A0A848KZR3_9ACTN</name>
<evidence type="ECO:0000313" key="2">
    <source>
        <dbReference type="Proteomes" id="UP000550729"/>
    </source>
</evidence>
<dbReference type="InterPro" id="IPR014710">
    <property type="entry name" value="RmlC-like_jellyroll"/>
</dbReference>
<organism evidence="1 2">
    <name type="scientific">Gordonia asplenii</name>
    <dbReference type="NCBI Taxonomy" id="2725283"/>
    <lineage>
        <taxon>Bacteria</taxon>
        <taxon>Bacillati</taxon>
        <taxon>Actinomycetota</taxon>
        <taxon>Actinomycetes</taxon>
        <taxon>Mycobacteriales</taxon>
        <taxon>Gordoniaceae</taxon>
        <taxon>Gordonia</taxon>
    </lineage>
</organism>
<gene>
    <name evidence="1" type="ORF">HH308_13990</name>
</gene>
<comment type="caution">
    <text evidence="1">The sequence shown here is derived from an EMBL/GenBank/DDBJ whole genome shotgun (WGS) entry which is preliminary data.</text>
</comment>
<accession>A0A848KZR3</accession>
<dbReference type="InterPro" id="IPR047142">
    <property type="entry name" value="OryJ/VirC-like"/>
</dbReference>
<proteinExistence type="predicted"/>
<dbReference type="PANTHER" id="PTHR36156">
    <property type="entry name" value="SLR2101 PROTEIN"/>
    <property type="match status" value="1"/>
</dbReference>
<dbReference type="SUPFAM" id="SSF51182">
    <property type="entry name" value="RmlC-like cupins"/>
    <property type="match status" value="1"/>
</dbReference>
<dbReference type="EMBL" id="JABBNB010000013">
    <property type="protein sequence ID" value="NMO02325.1"/>
    <property type="molecule type" value="Genomic_DNA"/>
</dbReference>
<sequence>MSSLDNYQARVVTTVDGPSGRSTVAFDGPTIHRAATPTFTVADVWQIDSVPPAVTAENTLTAELALDPPDGGVLVRMVSFPPDAEWQGSDAYADAMNAIGGGDSHHADEEIAGLHATDTVDVCTVVEGELYAVLQDSEVLLRVGDSLVQRGTKHAWSNRTDRPATIVATMISATR</sequence>
<dbReference type="AlphaFoldDB" id="A0A848KZR3"/>
<dbReference type="Proteomes" id="UP000550729">
    <property type="component" value="Unassembled WGS sequence"/>
</dbReference>
<evidence type="ECO:0000313" key="1">
    <source>
        <dbReference type="EMBL" id="NMO02325.1"/>
    </source>
</evidence>
<reference evidence="1 2" key="1">
    <citation type="submission" date="2020-04" db="EMBL/GenBank/DDBJ databases">
        <title>Gordonia sp. nov. TBRC 11910.</title>
        <authorList>
            <person name="Suriyachadkun C."/>
        </authorList>
    </citation>
    <scope>NUCLEOTIDE SEQUENCE [LARGE SCALE GENOMIC DNA]</scope>
    <source>
        <strain evidence="1 2">TBRC 11910</strain>
    </source>
</reference>
<dbReference type="RefSeq" id="WP_170194831.1">
    <property type="nucleotide sequence ID" value="NZ_JABBNB010000013.1"/>
</dbReference>
<dbReference type="CDD" id="cd02231">
    <property type="entry name" value="cupin_BLL6423-like"/>
    <property type="match status" value="1"/>
</dbReference>